<evidence type="ECO:0000256" key="5">
    <source>
        <dbReference type="ARBA" id="ARBA00022989"/>
    </source>
</evidence>
<dbReference type="Pfam" id="PF09594">
    <property type="entry name" value="GT87"/>
    <property type="match status" value="1"/>
</dbReference>
<keyword evidence="12" id="KW-1185">Reference proteome</keyword>
<evidence type="ECO:0000313" key="12">
    <source>
        <dbReference type="Proteomes" id="UP001431572"/>
    </source>
</evidence>
<comment type="subcellular location">
    <subcellularLocation>
        <location evidence="1">Cell membrane</location>
        <topology evidence="1">Multi-pass membrane protein</topology>
    </subcellularLocation>
</comment>
<dbReference type="GO" id="GO:0005886">
    <property type="term" value="C:plasma membrane"/>
    <property type="evidence" value="ECO:0007669"/>
    <property type="project" value="UniProtKB-SubCell"/>
</dbReference>
<accession>A0A8T7LVT4</accession>
<sequence>MNLNSSIVSPTFSFALLCLFIVASISFYFSYTSQRNAVADFYIEWKGTQVALEGGNPYSNETTRLIQLGSKGRLVDPGEDQLAFVYPYWRILFNAPIAFLSYDLASAAWLGFLLTLYCGALYLLQRGLNWKPKSPAKNAFYYIAFIFAFPAFSSLMLGQAALLVTAFIGGVYYFLKKGATGTAGVLLALATVKPQLTLVLIPLLLIRALWRREWRFIIAFFITMGSLAGISFILFPAWLSEFIAVATRYPSYKPSLTAPAFAFVWLDGAVGTILGWLCWLLLACAGLWLWWRFTQVESDGVKPGLAYDLAFSSALILTLLLPPQTNISNPVLLVIPIGLLMSRASGRGFWSLALGIIVISWLIYFLFYNVAYGAVIIIPPVVVAILLFFNFRKALSELNANAN</sequence>
<proteinExistence type="inferred from homology"/>
<feature type="transmembrane region" description="Helical" evidence="8">
    <location>
        <begin position="349"/>
        <end position="367"/>
    </location>
</feature>
<evidence type="ECO:0000256" key="4">
    <source>
        <dbReference type="ARBA" id="ARBA00022692"/>
    </source>
</evidence>
<organism evidence="9 11">
    <name type="scientific">Candidatus Chlorohelix allophototropha</name>
    <dbReference type="NCBI Taxonomy" id="3003348"/>
    <lineage>
        <taxon>Bacteria</taxon>
        <taxon>Bacillati</taxon>
        <taxon>Chloroflexota</taxon>
        <taxon>Chloroflexia</taxon>
        <taxon>Candidatus Chloroheliales</taxon>
        <taxon>Candidatus Chloroheliaceae</taxon>
        <taxon>Candidatus Chlorohelix</taxon>
    </lineage>
</organism>
<evidence type="ECO:0000256" key="3">
    <source>
        <dbReference type="ARBA" id="ARBA00022679"/>
    </source>
</evidence>
<dbReference type="InterPro" id="IPR018584">
    <property type="entry name" value="GT87"/>
</dbReference>
<protein>
    <submittedName>
        <fullName evidence="9">DUF2029 domain-containing protein</fullName>
    </submittedName>
</protein>
<name>A0A8T7LVT4_9CHLR</name>
<evidence type="ECO:0000256" key="7">
    <source>
        <dbReference type="ARBA" id="ARBA00024033"/>
    </source>
</evidence>
<feature type="transmembrane region" description="Helical" evidence="8">
    <location>
        <begin position="258"/>
        <end position="291"/>
    </location>
</feature>
<feature type="transmembrane region" description="Helical" evidence="8">
    <location>
        <begin position="145"/>
        <end position="175"/>
    </location>
</feature>
<gene>
    <name evidence="9" type="ORF">HXX08_03955</name>
    <name evidence="10" type="ORF">OZ401_000139</name>
</gene>
<comment type="similarity">
    <text evidence="7">Belongs to the glycosyltransferase 87 family.</text>
</comment>
<evidence type="ECO:0000313" key="9">
    <source>
        <dbReference type="EMBL" id="NWJ45013.1"/>
    </source>
</evidence>
<dbReference type="EMBL" id="JACATZ010000001">
    <property type="protein sequence ID" value="NWJ45013.1"/>
    <property type="molecule type" value="Genomic_DNA"/>
</dbReference>
<dbReference type="GO" id="GO:0016758">
    <property type="term" value="F:hexosyltransferase activity"/>
    <property type="evidence" value="ECO:0007669"/>
    <property type="project" value="InterPro"/>
</dbReference>
<keyword evidence="3" id="KW-0808">Transferase</keyword>
<evidence type="ECO:0000256" key="2">
    <source>
        <dbReference type="ARBA" id="ARBA00022475"/>
    </source>
</evidence>
<dbReference type="AlphaFoldDB" id="A0A8T7LVT4"/>
<feature type="transmembrane region" description="Helical" evidence="8">
    <location>
        <begin position="104"/>
        <end position="124"/>
    </location>
</feature>
<feature type="transmembrane region" description="Helical" evidence="8">
    <location>
        <begin position="373"/>
        <end position="391"/>
    </location>
</feature>
<keyword evidence="4 8" id="KW-0812">Transmembrane</keyword>
<evidence type="ECO:0000256" key="6">
    <source>
        <dbReference type="ARBA" id="ARBA00023136"/>
    </source>
</evidence>
<evidence type="ECO:0000313" key="10">
    <source>
        <dbReference type="EMBL" id="WJW66894.1"/>
    </source>
</evidence>
<feature type="transmembrane region" description="Helical" evidence="8">
    <location>
        <begin position="217"/>
        <end position="238"/>
    </location>
</feature>
<feature type="transmembrane region" description="Helical" evidence="8">
    <location>
        <begin position="12"/>
        <end position="31"/>
    </location>
</feature>
<dbReference type="Proteomes" id="UP000521676">
    <property type="component" value="Unassembled WGS sequence"/>
</dbReference>
<reference evidence="10" key="2">
    <citation type="journal article" date="2024" name="Nature">
        <title>Anoxygenic phototroph of the Chloroflexota uses a type I reaction centre.</title>
        <authorList>
            <person name="Tsuji J.M."/>
            <person name="Shaw N.A."/>
            <person name="Nagashima S."/>
            <person name="Venkiteswaran J.J."/>
            <person name="Schiff S.L."/>
            <person name="Watanabe T."/>
            <person name="Fukui M."/>
            <person name="Hanada S."/>
            <person name="Tank M."/>
            <person name="Neufeld J.D."/>
        </authorList>
    </citation>
    <scope>NUCLEOTIDE SEQUENCE</scope>
    <source>
        <strain evidence="10">L227-S17</strain>
    </source>
</reference>
<evidence type="ECO:0000313" key="11">
    <source>
        <dbReference type="Proteomes" id="UP000521676"/>
    </source>
</evidence>
<keyword evidence="5 8" id="KW-1133">Transmembrane helix</keyword>
<keyword evidence="2" id="KW-1003">Cell membrane</keyword>
<evidence type="ECO:0000256" key="1">
    <source>
        <dbReference type="ARBA" id="ARBA00004651"/>
    </source>
</evidence>
<evidence type="ECO:0000256" key="8">
    <source>
        <dbReference type="SAM" id="Phobius"/>
    </source>
</evidence>
<dbReference type="Proteomes" id="UP001431572">
    <property type="component" value="Chromosome 1"/>
</dbReference>
<dbReference type="RefSeq" id="WP_341468787.1">
    <property type="nucleotide sequence ID" value="NZ_CP128399.1"/>
</dbReference>
<reference evidence="9 11" key="1">
    <citation type="submission" date="2020-06" db="EMBL/GenBank/DDBJ databases">
        <title>Anoxygenic phototrophic Chloroflexota member uses a Type I reaction center.</title>
        <authorList>
            <person name="Tsuji J.M."/>
            <person name="Shaw N.A."/>
            <person name="Nagashima S."/>
            <person name="Venkiteswaran J."/>
            <person name="Schiff S.L."/>
            <person name="Hanada S."/>
            <person name="Tank M."/>
            <person name="Neufeld J.D."/>
        </authorList>
    </citation>
    <scope>NUCLEOTIDE SEQUENCE [LARGE SCALE GENOMIC DNA]</scope>
    <source>
        <strain evidence="9">L227-S17</strain>
    </source>
</reference>
<feature type="transmembrane region" description="Helical" evidence="8">
    <location>
        <begin position="181"/>
        <end position="205"/>
    </location>
</feature>
<keyword evidence="6 8" id="KW-0472">Membrane</keyword>
<dbReference type="EMBL" id="CP128399">
    <property type="protein sequence ID" value="WJW66894.1"/>
    <property type="molecule type" value="Genomic_DNA"/>
</dbReference>